<feature type="compositionally biased region" description="Polar residues" evidence="1">
    <location>
        <begin position="186"/>
        <end position="196"/>
    </location>
</feature>
<name>A0AAD8VP44_LOLMU</name>
<protein>
    <submittedName>
        <fullName evidence="2">Uncharacterized protein</fullName>
    </submittedName>
</protein>
<dbReference type="EMBL" id="JAUUTY010000007">
    <property type="protein sequence ID" value="KAK1612471.1"/>
    <property type="molecule type" value="Genomic_DNA"/>
</dbReference>
<comment type="caution">
    <text evidence="2">The sequence shown here is derived from an EMBL/GenBank/DDBJ whole genome shotgun (WGS) entry which is preliminary data.</text>
</comment>
<sequence length="218" mass="23186">MRSTNAPVMPEPVWAPPITSRPVCWLSGAGRSATTALVYDALALFTGRVRPASIADATATPELRRDAWELRLTTPELRRDAWELRLTTPTLLAEGIGPGGPQSTGTSPSPRHRRSLRRSSPAFLSSSALAVNSISFLVSCCSSWRPRHSLSPSGLSPPRPPVPAAARPRRRPISGDLPEAAPPPNCSSQARASNALSRAPGRAPQHRRCSSPAPATVC</sequence>
<evidence type="ECO:0000256" key="1">
    <source>
        <dbReference type="SAM" id="MobiDB-lite"/>
    </source>
</evidence>
<keyword evidence="3" id="KW-1185">Reference proteome</keyword>
<reference evidence="2" key="1">
    <citation type="submission" date="2023-07" db="EMBL/GenBank/DDBJ databases">
        <title>A chromosome-level genome assembly of Lolium multiflorum.</title>
        <authorList>
            <person name="Chen Y."/>
            <person name="Copetti D."/>
            <person name="Kolliker R."/>
            <person name="Studer B."/>
        </authorList>
    </citation>
    <scope>NUCLEOTIDE SEQUENCE</scope>
    <source>
        <strain evidence="2">02402/16</strain>
        <tissue evidence="2">Leaf</tissue>
    </source>
</reference>
<evidence type="ECO:0000313" key="3">
    <source>
        <dbReference type="Proteomes" id="UP001231189"/>
    </source>
</evidence>
<proteinExistence type="predicted"/>
<evidence type="ECO:0000313" key="2">
    <source>
        <dbReference type="EMBL" id="KAK1612471.1"/>
    </source>
</evidence>
<accession>A0AAD8VP44</accession>
<dbReference type="Proteomes" id="UP001231189">
    <property type="component" value="Unassembled WGS sequence"/>
</dbReference>
<feature type="region of interest" description="Disordered" evidence="1">
    <location>
        <begin position="91"/>
        <end position="119"/>
    </location>
</feature>
<dbReference type="AlphaFoldDB" id="A0AAD8VP44"/>
<organism evidence="2 3">
    <name type="scientific">Lolium multiflorum</name>
    <name type="common">Italian ryegrass</name>
    <name type="synonym">Lolium perenne subsp. multiflorum</name>
    <dbReference type="NCBI Taxonomy" id="4521"/>
    <lineage>
        <taxon>Eukaryota</taxon>
        <taxon>Viridiplantae</taxon>
        <taxon>Streptophyta</taxon>
        <taxon>Embryophyta</taxon>
        <taxon>Tracheophyta</taxon>
        <taxon>Spermatophyta</taxon>
        <taxon>Magnoliopsida</taxon>
        <taxon>Liliopsida</taxon>
        <taxon>Poales</taxon>
        <taxon>Poaceae</taxon>
        <taxon>BOP clade</taxon>
        <taxon>Pooideae</taxon>
        <taxon>Poodae</taxon>
        <taxon>Poeae</taxon>
        <taxon>Poeae Chloroplast Group 2 (Poeae type)</taxon>
        <taxon>Loliodinae</taxon>
        <taxon>Loliinae</taxon>
        <taxon>Lolium</taxon>
    </lineage>
</organism>
<feature type="region of interest" description="Disordered" evidence="1">
    <location>
        <begin position="148"/>
        <end position="218"/>
    </location>
</feature>
<gene>
    <name evidence="2" type="ORF">QYE76_036144</name>
</gene>